<keyword evidence="4" id="KW-0788">Thiol protease</keyword>
<evidence type="ECO:0000256" key="4">
    <source>
        <dbReference type="ARBA" id="ARBA00022807"/>
    </source>
</evidence>
<protein>
    <recommendedName>
        <fullName evidence="6">NlpC/P60 domain-containing protein</fullName>
    </recommendedName>
</protein>
<dbReference type="AlphaFoldDB" id="A0A1B9ATG9"/>
<evidence type="ECO:0000313" key="7">
    <source>
        <dbReference type="EMBL" id="OCA87079.1"/>
    </source>
</evidence>
<organism evidence="7 8">
    <name type="scientific">Pseudobacillus wudalianchiensis</name>
    <dbReference type="NCBI Taxonomy" id="1743143"/>
    <lineage>
        <taxon>Bacteria</taxon>
        <taxon>Bacillati</taxon>
        <taxon>Bacillota</taxon>
        <taxon>Bacilli</taxon>
        <taxon>Bacillales</taxon>
        <taxon>Bacillaceae</taxon>
        <taxon>Pseudobacillus</taxon>
    </lineage>
</organism>
<feature type="signal peptide" evidence="5">
    <location>
        <begin position="1"/>
        <end position="24"/>
    </location>
</feature>
<dbReference type="SUPFAM" id="SSF54001">
    <property type="entry name" value="Cysteine proteinases"/>
    <property type="match status" value="1"/>
</dbReference>
<dbReference type="PANTHER" id="PTHR47053:SF1">
    <property type="entry name" value="MUREIN DD-ENDOPEPTIDASE MEPH-RELATED"/>
    <property type="match status" value="1"/>
</dbReference>
<keyword evidence="8" id="KW-1185">Reference proteome</keyword>
<accession>A0A1B9ATG9</accession>
<gene>
    <name evidence="7" type="ORF">A8F95_07330</name>
</gene>
<feature type="chain" id="PRO_5039647415" description="NlpC/P60 domain-containing protein" evidence="5">
    <location>
        <begin position="25"/>
        <end position="166"/>
    </location>
</feature>
<reference evidence="8" key="1">
    <citation type="submission" date="2016-05" db="EMBL/GenBank/DDBJ databases">
        <authorList>
            <person name="Liu B."/>
            <person name="Wang J."/>
            <person name="Zhu Y."/>
            <person name="Liu G."/>
            <person name="Chen Q."/>
            <person name="Chen Z."/>
            <person name="Lan J."/>
            <person name="Che J."/>
            <person name="Ge C."/>
            <person name="Shi H."/>
            <person name="Pan Z."/>
            <person name="Liu X."/>
        </authorList>
    </citation>
    <scope>NUCLEOTIDE SEQUENCE [LARGE SCALE GENOMIC DNA]</scope>
    <source>
        <strain evidence="8">FJAT-27215</strain>
    </source>
</reference>
<dbReference type="PANTHER" id="PTHR47053">
    <property type="entry name" value="MUREIN DD-ENDOPEPTIDASE MEPH-RELATED"/>
    <property type="match status" value="1"/>
</dbReference>
<proteinExistence type="inferred from homology"/>
<name>A0A1B9ATG9_9BACI</name>
<evidence type="ECO:0000313" key="8">
    <source>
        <dbReference type="Proteomes" id="UP000092578"/>
    </source>
</evidence>
<evidence type="ECO:0000256" key="3">
    <source>
        <dbReference type="ARBA" id="ARBA00022801"/>
    </source>
</evidence>
<feature type="domain" description="NlpC/P60" evidence="6">
    <location>
        <begin position="41"/>
        <end position="165"/>
    </location>
</feature>
<dbReference type="RefSeq" id="WP_065410535.1">
    <property type="nucleotide sequence ID" value="NZ_MAYT01000023.1"/>
</dbReference>
<evidence type="ECO:0000259" key="6">
    <source>
        <dbReference type="PROSITE" id="PS51935"/>
    </source>
</evidence>
<keyword evidence="5" id="KW-0732">Signal</keyword>
<evidence type="ECO:0000256" key="1">
    <source>
        <dbReference type="ARBA" id="ARBA00007074"/>
    </source>
</evidence>
<dbReference type="Proteomes" id="UP000092578">
    <property type="component" value="Unassembled WGS sequence"/>
</dbReference>
<dbReference type="PROSITE" id="PS51935">
    <property type="entry name" value="NLPC_P60"/>
    <property type="match status" value="1"/>
</dbReference>
<dbReference type="GO" id="GO:0008234">
    <property type="term" value="F:cysteine-type peptidase activity"/>
    <property type="evidence" value="ECO:0007669"/>
    <property type="project" value="UniProtKB-KW"/>
</dbReference>
<dbReference type="Pfam" id="PF00877">
    <property type="entry name" value="NLPC_P60"/>
    <property type="match status" value="1"/>
</dbReference>
<comment type="caution">
    <text evidence="7">The sequence shown here is derived from an EMBL/GenBank/DDBJ whole genome shotgun (WGS) entry which is preliminary data.</text>
</comment>
<sequence length="166" mass="17948">MKKKLMGLGLAAMMVCSAGTSVLAKAPAAPVKQTAPQLTPEQQIKNITDYALKLKGVPFKVGGTTIKGFDASGYVQHVFGKYGVKLPRNSAEIYKKGVPVAKDKLKKGDLVFYNTTGKKGNTVSFVAIYLDKNQMIGVSTKSGVTIIDMNNNYWKTKFVGAKRIVK</sequence>
<dbReference type="GO" id="GO:0006508">
    <property type="term" value="P:proteolysis"/>
    <property type="evidence" value="ECO:0007669"/>
    <property type="project" value="UniProtKB-KW"/>
</dbReference>
<keyword evidence="3" id="KW-0378">Hydrolase</keyword>
<evidence type="ECO:0000256" key="2">
    <source>
        <dbReference type="ARBA" id="ARBA00022670"/>
    </source>
</evidence>
<dbReference type="InterPro" id="IPR000064">
    <property type="entry name" value="NLP_P60_dom"/>
</dbReference>
<dbReference type="InterPro" id="IPR051202">
    <property type="entry name" value="Peptidase_C40"/>
</dbReference>
<dbReference type="Gene3D" id="3.90.1720.10">
    <property type="entry name" value="endopeptidase domain like (from Nostoc punctiforme)"/>
    <property type="match status" value="1"/>
</dbReference>
<dbReference type="EMBL" id="MAYT01000023">
    <property type="protein sequence ID" value="OCA87079.1"/>
    <property type="molecule type" value="Genomic_DNA"/>
</dbReference>
<keyword evidence="2" id="KW-0645">Protease</keyword>
<evidence type="ECO:0000256" key="5">
    <source>
        <dbReference type="SAM" id="SignalP"/>
    </source>
</evidence>
<dbReference type="InterPro" id="IPR038765">
    <property type="entry name" value="Papain-like_cys_pep_sf"/>
</dbReference>
<comment type="similarity">
    <text evidence="1">Belongs to the peptidase C40 family.</text>
</comment>